<dbReference type="PANTHER" id="PTHR22916">
    <property type="entry name" value="GLYCOSYLTRANSFERASE"/>
    <property type="match status" value="1"/>
</dbReference>
<keyword evidence="2" id="KW-0808">Transferase</keyword>
<dbReference type="Pfam" id="PF00535">
    <property type="entry name" value="Glycos_transf_2"/>
    <property type="match status" value="1"/>
</dbReference>
<reference evidence="2 3" key="1">
    <citation type="submission" date="2016-11" db="EMBL/GenBank/DDBJ databases">
        <authorList>
            <person name="Jaros S."/>
            <person name="Januszkiewicz K."/>
            <person name="Wedrychowicz H."/>
        </authorList>
    </citation>
    <scope>NUCLEOTIDE SEQUENCE [LARGE SCALE GENOMIC DNA]</scope>
    <source>
        <strain evidence="2 3">DSM 6792</strain>
    </source>
</reference>
<name>A0A1M5L5A3_FLAJO</name>
<evidence type="ECO:0000313" key="2">
    <source>
        <dbReference type="EMBL" id="SHG59959.1"/>
    </source>
</evidence>
<organism evidence="2 3">
    <name type="scientific">Flavobacterium johnsoniae</name>
    <name type="common">Cytophaga johnsonae</name>
    <dbReference type="NCBI Taxonomy" id="986"/>
    <lineage>
        <taxon>Bacteria</taxon>
        <taxon>Pseudomonadati</taxon>
        <taxon>Bacteroidota</taxon>
        <taxon>Flavobacteriia</taxon>
        <taxon>Flavobacteriales</taxon>
        <taxon>Flavobacteriaceae</taxon>
        <taxon>Flavobacterium</taxon>
    </lineage>
</organism>
<dbReference type="PANTHER" id="PTHR22916:SF3">
    <property type="entry name" value="UDP-GLCNAC:BETAGAL BETA-1,3-N-ACETYLGLUCOSAMINYLTRANSFERASE-LIKE PROTEIN 1"/>
    <property type="match status" value="1"/>
</dbReference>
<evidence type="ECO:0000259" key="1">
    <source>
        <dbReference type="Pfam" id="PF00535"/>
    </source>
</evidence>
<dbReference type="Proteomes" id="UP000184112">
    <property type="component" value="Unassembled WGS sequence"/>
</dbReference>
<dbReference type="AlphaFoldDB" id="A0A1M5L5A3"/>
<evidence type="ECO:0000313" key="3">
    <source>
        <dbReference type="Proteomes" id="UP000184112"/>
    </source>
</evidence>
<dbReference type="SUPFAM" id="SSF53448">
    <property type="entry name" value="Nucleotide-diphospho-sugar transferases"/>
    <property type="match status" value="1"/>
</dbReference>
<dbReference type="RefSeq" id="WP_073409043.1">
    <property type="nucleotide sequence ID" value="NZ_FQWH01000003.1"/>
</dbReference>
<dbReference type="Gene3D" id="3.90.550.10">
    <property type="entry name" value="Spore Coat Polysaccharide Biosynthesis Protein SpsA, Chain A"/>
    <property type="match status" value="1"/>
</dbReference>
<accession>A0A1M5L5A3</accession>
<feature type="domain" description="Glycosyltransferase 2-like" evidence="1">
    <location>
        <begin position="8"/>
        <end position="133"/>
    </location>
</feature>
<dbReference type="InterPro" id="IPR029044">
    <property type="entry name" value="Nucleotide-diphossugar_trans"/>
</dbReference>
<sequence length="336" mass="38752">MIKKTILSICIPTYNRGEKVFELINSILKYKGDEIEVIVVDNLSTDNTNVLLNQITDSRFINIRNKENIGGIKNIFKALTVSNGEYCFLCLDKDRVDYQKIGDLIERLKDNSDILFGYSKLNHFEESSDQVYDKGFPSVYNMAYLSSHPTGMFYKSDVLRSLPILSQIFNENKKFGFYNDLINAEMAVLGRSKIINLPAFYTETKEECGKVTSFTYINENEVFFFPSKRIEEFLIYSKSLYSLNITKKEKNKVLATIFSRGLIASTLGFRNILKDQSVCNHYLVQSRDVTLIEIIQINFKFLKAFFKSDLPVSIFCKIYISTIANAKILYIMARNK</sequence>
<gene>
    <name evidence="2" type="ORF">SAMN05444388_103333</name>
</gene>
<proteinExistence type="predicted"/>
<dbReference type="InterPro" id="IPR001173">
    <property type="entry name" value="Glyco_trans_2-like"/>
</dbReference>
<dbReference type="GO" id="GO:0016758">
    <property type="term" value="F:hexosyltransferase activity"/>
    <property type="evidence" value="ECO:0007669"/>
    <property type="project" value="UniProtKB-ARBA"/>
</dbReference>
<dbReference type="EMBL" id="FQWH01000003">
    <property type="protein sequence ID" value="SHG59959.1"/>
    <property type="molecule type" value="Genomic_DNA"/>
</dbReference>
<protein>
    <submittedName>
        <fullName evidence="2">Glycosyltransferase involved in cell wall bisynthesis</fullName>
    </submittedName>
</protein>